<keyword evidence="10" id="KW-1185">Reference proteome</keyword>
<evidence type="ECO:0000313" key="10">
    <source>
        <dbReference type="Proteomes" id="UP001501570"/>
    </source>
</evidence>
<organism evidence="9 10">
    <name type="scientific">Rugosimonospora acidiphila</name>
    <dbReference type="NCBI Taxonomy" id="556531"/>
    <lineage>
        <taxon>Bacteria</taxon>
        <taxon>Bacillati</taxon>
        <taxon>Actinomycetota</taxon>
        <taxon>Actinomycetes</taxon>
        <taxon>Micromonosporales</taxon>
        <taxon>Micromonosporaceae</taxon>
        <taxon>Rugosimonospora</taxon>
    </lineage>
</organism>
<name>A0ABP9RJA9_9ACTN</name>
<reference evidence="10" key="1">
    <citation type="journal article" date="2019" name="Int. J. Syst. Evol. Microbiol.">
        <title>The Global Catalogue of Microorganisms (GCM) 10K type strain sequencing project: providing services to taxonomists for standard genome sequencing and annotation.</title>
        <authorList>
            <consortium name="The Broad Institute Genomics Platform"/>
            <consortium name="The Broad Institute Genome Sequencing Center for Infectious Disease"/>
            <person name="Wu L."/>
            <person name="Ma J."/>
        </authorList>
    </citation>
    <scope>NUCLEOTIDE SEQUENCE [LARGE SCALE GENOMIC DNA]</scope>
    <source>
        <strain evidence="10">JCM 18304</strain>
    </source>
</reference>
<keyword evidence="3" id="KW-0812">Transmembrane</keyword>
<evidence type="ECO:0000256" key="6">
    <source>
        <dbReference type="ARBA" id="ARBA00023010"/>
    </source>
</evidence>
<evidence type="ECO:0000256" key="4">
    <source>
        <dbReference type="ARBA" id="ARBA00022927"/>
    </source>
</evidence>
<evidence type="ECO:0000256" key="2">
    <source>
        <dbReference type="ARBA" id="ARBA00022448"/>
    </source>
</evidence>
<gene>
    <name evidence="9" type="ORF">GCM10023322_03970</name>
</gene>
<dbReference type="PRINTS" id="PR01506">
    <property type="entry name" value="TATBPROTEIN"/>
</dbReference>
<comment type="subcellular location">
    <subcellularLocation>
        <location evidence="1">Membrane</location>
        <topology evidence="1">Single-pass membrane protein</topology>
    </subcellularLocation>
</comment>
<keyword evidence="6" id="KW-0811">Translocation</keyword>
<keyword evidence="7" id="KW-0472">Membrane</keyword>
<keyword evidence="2" id="KW-0813">Transport</keyword>
<evidence type="ECO:0000313" key="9">
    <source>
        <dbReference type="EMBL" id="GAA5177976.1"/>
    </source>
</evidence>
<feature type="region of interest" description="Disordered" evidence="8">
    <location>
        <begin position="117"/>
        <end position="146"/>
    </location>
</feature>
<dbReference type="EMBL" id="BAABJQ010000001">
    <property type="protein sequence ID" value="GAA5177976.1"/>
    <property type="molecule type" value="Genomic_DNA"/>
</dbReference>
<protein>
    <submittedName>
        <fullName evidence="9">Sec-independent translocase</fullName>
    </submittedName>
</protein>
<evidence type="ECO:0000256" key="7">
    <source>
        <dbReference type="ARBA" id="ARBA00023136"/>
    </source>
</evidence>
<evidence type="ECO:0000256" key="1">
    <source>
        <dbReference type="ARBA" id="ARBA00004167"/>
    </source>
</evidence>
<keyword evidence="4" id="KW-0653">Protein transport</keyword>
<evidence type="ECO:0000256" key="8">
    <source>
        <dbReference type="SAM" id="MobiDB-lite"/>
    </source>
</evidence>
<dbReference type="InterPro" id="IPR003369">
    <property type="entry name" value="TatA/B/E"/>
</dbReference>
<keyword evidence="5" id="KW-1133">Transmembrane helix</keyword>
<evidence type="ECO:0000256" key="3">
    <source>
        <dbReference type="ARBA" id="ARBA00022692"/>
    </source>
</evidence>
<dbReference type="Gene3D" id="1.20.5.3310">
    <property type="match status" value="1"/>
</dbReference>
<dbReference type="RefSeq" id="WP_345625424.1">
    <property type="nucleotide sequence ID" value="NZ_BAABJQ010000001.1"/>
</dbReference>
<dbReference type="Proteomes" id="UP001501570">
    <property type="component" value="Unassembled WGS sequence"/>
</dbReference>
<proteinExistence type="predicted"/>
<dbReference type="Pfam" id="PF02416">
    <property type="entry name" value="TatA_B_E"/>
    <property type="match status" value="1"/>
</dbReference>
<evidence type="ECO:0000256" key="5">
    <source>
        <dbReference type="ARBA" id="ARBA00022989"/>
    </source>
</evidence>
<accession>A0ABP9RJA9</accession>
<sequence length="146" mass="16128">MFGLDNLDSEKILLLLLLALFIFGPDKLPKAIADGVKMVRNLRDMARNATGDLSRELGTDIQLEDLNPKSLLRKHLLSEEDEKALRKPLEDLYEGVQKDLKGVQDDLKGVHNELKSTAESVDRQLKPTSAGGPAITSQVAYDMDAT</sequence>
<comment type="caution">
    <text evidence="9">The sequence shown here is derived from an EMBL/GenBank/DDBJ whole genome shotgun (WGS) entry which is preliminary data.</text>
</comment>